<dbReference type="PRINTS" id="PR00369">
    <property type="entry name" value="FLAVODOXIN"/>
</dbReference>
<dbReference type="InterPro" id="IPR008254">
    <property type="entry name" value="Flavodoxin/NO_synth"/>
</dbReference>
<dbReference type="InterPro" id="IPR001433">
    <property type="entry name" value="OxRdtase_FAD/NAD-bd"/>
</dbReference>
<feature type="binding site" evidence="9">
    <location>
        <begin position="490"/>
        <end position="493"/>
    </location>
    <ligand>
        <name>FAD</name>
        <dbReference type="ChEBI" id="CHEBI:57692"/>
    </ligand>
</feature>
<feature type="compositionally biased region" description="Polar residues" evidence="10">
    <location>
        <begin position="224"/>
        <end position="239"/>
    </location>
</feature>
<dbReference type="PROSITE" id="PS51384">
    <property type="entry name" value="FAD_FR"/>
    <property type="match status" value="1"/>
</dbReference>
<dbReference type="SUPFAM" id="SSF52218">
    <property type="entry name" value="Flavoproteins"/>
    <property type="match status" value="1"/>
</dbReference>
<dbReference type="VEuPathDB" id="FungiDB:BTJ68_14565"/>
<dbReference type="InterPro" id="IPR001709">
    <property type="entry name" value="Flavoprot_Pyr_Nucl_cyt_Rdtase"/>
</dbReference>
<evidence type="ECO:0000256" key="6">
    <source>
        <dbReference type="ARBA" id="ARBA00022827"/>
    </source>
</evidence>
<feature type="binding site" evidence="9">
    <location>
        <begin position="605"/>
        <end position="609"/>
    </location>
    <ligand>
        <name>NADP(+)</name>
        <dbReference type="ChEBI" id="CHEBI:58349"/>
    </ligand>
</feature>
<keyword evidence="6 9" id="KW-0274">FAD</keyword>
<dbReference type="FunCoup" id="A0A1Z5SPN2">
    <property type="interactions" value="1341"/>
</dbReference>
<evidence type="ECO:0000256" key="2">
    <source>
        <dbReference type="ARBA" id="ARBA00001974"/>
    </source>
</evidence>
<dbReference type="Gene3D" id="2.40.30.10">
    <property type="entry name" value="Translation factors"/>
    <property type="match status" value="1"/>
</dbReference>
<dbReference type="InParanoid" id="A0A1Z5SPN2"/>
<dbReference type="SUPFAM" id="SSF52343">
    <property type="entry name" value="Ferredoxin reductase-like, C-terminal NADP-linked domain"/>
    <property type="match status" value="1"/>
</dbReference>
<feature type="binding site" evidence="9">
    <location>
        <begin position="94"/>
        <end position="97"/>
    </location>
    <ligand>
        <name>FMN</name>
        <dbReference type="ChEBI" id="CHEBI:58210"/>
    </ligand>
</feature>
<keyword evidence="7 9" id="KW-0521">NADP</keyword>
<dbReference type="GO" id="GO:0005829">
    <property type="term" value="C:cytosol"/>
    <property type="evidence" value="ECO:0007669"/>
    <property type="project" value="TreeGrafter"/>
</dbReference>
<keyword evidence="3 9" id="KW-0963">Cytoplasm</keyword>
<dbReference type="Pfam" id="PF00667">
    <property type="entry name" value="FAD_binding_1"/>
    <property type="match status" value="1"/>
</dbReference>
<dbReference type="AlphaFoldDB" id="A0A1Z5SPN2"/>
<keyword evidence="14" id="KW-1185">Reference proteome</keyword>
<dbReference type="STRING" id="1157616.A0A1Z5SPN2"/>
<dbReference type="Proteomes" id="UP000194280">
    <property type="component" value="Unassembled WGS sequence"/>
</dbReference>
<dbReference type="InterPro" id="IPR017938">
    <property type="entry name" value="Riboflavin_synthase-like_b-brl"/>
</dbReference>
<dbReference type="InterPro" id="IPR039261">
    <property type="entry name" value="FNR_nucleotide-bd"/>
</dbReference>
<dbReference type="GO" id="GO:0160246">
    <property type="term" value="F:NADPH-iron-sulfur [2Fe-2S] protein oxidoreductase activity"/>
    <property type="evidence" value="ECO:0007669"/>
    <property type="project" value="InterPro"/>
</dbReference>
<comment type="similarity">
    <text evidence="9">In the N-terminal section; belongs to the flavodoxin family.</text>
</comment>
<evidence type="ECO:0000256" key="10">
    <source>
        <dbReference type="SAM" id="MobiDB-lite"/>
    </source>
</evidence>
<gene>
    <name evidence="9" type="primary">TAH18</name>
    <name evidence="13" type="ORF">BTJ68_14565</name>
</gene>
<name>A0A1Z5SPN2_HORWE</name>
<evidence type="ECO:0000256" key="9">
    <source>
        <dbReference type="HAMAP-Rule" id="MF_03178"/>
    </source>
</evidence>
<comment type="subunit">
    <text evidence="9">Interacts with DRE2; as part of the cytosolic iron-sulfur (Fe-S) protein assembly (CIA) machinery.</text>
</comment>
<dbReference type="InterPro" id="IPR001094">
    <property type="entry name" value="Flavdoxin-like"/>
</dbReference>
<reference evidence="13 14" key="1">
    <citation type="submission" date="2017-01" db="EMBL/GenBank/DDBJ databases">
        <title>The recent genome duplication of the halophilic yeast Hortaea werneckii: insights from long-read sequencing.</title>
        <authorList>
            <person name="Sinha S."/>
            <person name="Flibotte S."/>
            <person name="Neira M."/>
            <person name="Lenassi M."/>
            <person name="Gostincar C."/>
            <person name="Stajich J.E."/>
            <person name="Nislow C.E."/>
        </authorList>
    </citation>
    <scope>NUCLEOTIDE SEQUENCE [LARGE SCALE GENOMIC DNA]</scope>
    <source>
        <strain evidence="13 14">EXF-2000</strain>
    </source>
</reference>
<comment type="cofactor">
    <cofactor evidence="1 9">
        <name>FMN</name>
        <dbReference type="ChEBI" id="CHEBI:58210"/>
    </cofactor>
</comment>
<dbReference type="PRINTS" id="PR00371">
    <property type="entry name" value="FPNCR"/>
</dbReference>
<organism evidence="13 14">
    <name type="scientific">Hortaea werneckii EXF-2000</name>
    <dbReference type="NCBI Taxonomy" id="1157616"/>
    <lineage>
        <taxon>Eukaryota</taxon>
        <taxon>Fungi</taxon>
        <taxon>Dikarya</taxon>
        <taxon>Ascomycota</taxon>
        <taxon>Pezizomycotina</taxon>
        <taxon>Dothideomycetes</taxon>
        <taxon>Dothideomycetidae</taxon>
        <taxon>Mycosphaerellales</taxon>
        <taxon>Teratosphaeriaceae</taxon>
        <taxon>Hortaea</taxon>
    </lineage>
</organism>
<comment type="similarity">
    <text evidence="9">Belongs to the NADPH-dependent diflavin oxidoreductase NDOR1 family.</text>
</comment>
<evidence type="ECO:0000313" key="14">
    <source>
        <dbReference type="Proteomes" id="UP000194280"/>
    </source>
</evidence>
<evidence type="ECO:0000259" key="11">
    <source>
        <dbReference type="PROSITE" id="PS50902"/>
    </source>
</evidence>
<dbReference type="InterPro" id="IPR023173">
    <property type="entry name" value="NADPH_Cyt_P450_Rdtase_alpha"/>
</dbReference>
<dbReference type="PANTHER" id="PTHR19384">
    <property type="entry name" value="NITRIC OXIDE SYNTHASE-RELATED"/>
    <property type="match status" value="1"/>
</dbReference>
<keyword evidence="8 9" id="KW-0560">Oxidoreductase</keyword>
<dbReference type="PROSITE" id="PS50902">
    <property type="entry name" value="FLAVODOXIN_LIKE"/>
    <property type="match status" value="1"/>
</dbReference>
<feature type="binding site" evidence="9">
    <location>
        <position position="682"/>
    </location>
    <ligand>
        <name>FAD</name>
        <dbReference type="ChEBI" id="CHEBI:57692"/>
    </ligand>
</feature>
<feature type="region of interest" description="Disordered" evidence="10">
    <location>
        <begin position="224"/>
        <end position="255"/>
    </location>
</feature>
<dbReference type="HAMAP" id="MF_03178">
    <property type="entry name" value="NDOR1"/>
    <property type="match status" value="1"/>
</dbReference>
<dbReference type="Pfam" id="PF00175">
    <property type="entry name" value="NAD_binding_1"/>
    <property type="match status" value="1"/>
</dbReference>
<dbReference type="OrthoDB" id="1856718at2759"/>
<dbReference type="InterPro" id="IPR003097">
    <property type="entry name" value="CysJ-like_FAD-binding"/>
</dbReference>
<dbReference type="GO" id="GO:0016651">
    <property type="term" value="F:oxidoreductase activity, acting on NAD(P)H"/>
    <property type="evidence" value="ECO:0007669"/>
    <property type="project" value="UniProtKB-UniRule"/>
</dbReference>
<evidence type="ECO:0000256" key="7">
    <source>
        <dbReference type="ARBA" id="ARBA00022857"/>
    </source>
</evidence>
<feature type="domain" description="Flavodoxin-like" evidence="11">
    <location>
        <begin position="41"/>
        <end position="185"/>
    </location>
</feature>
<dbReference type="InterPro" id="IPR028879">
    <property type="entry name" value="NDOR1"/>
</dbReference>
<dbReference type="Gene3D" id="1.20.990.10">
    <property type="entry name" value="NADPH-cytochrome p450 Reductase, Chain A, domain 3"/>
    <property type="match status" value="1"/>
</dbReference>
<feature type="binding site" evidence="9">
    <location>
        <begin position="47"/>
        <end position="52"/>
    </location>
    <ligand>
        <name>FMN</name>
        <dbReference type="ChEBI" id="CHEBI:58210"/>
    </ligand>
</feature>
<comment type="function">
    <text evidence="9">NADPH-dependent reductase which is a central component of the cytosolic iron-sulfur (Fe-S) protein assembly (CIA) machinery. Transfers electrons from NADPH via its FAD and FMN prosthetic groups to the [2Fe-2S] cluster of DRE2, another key component of the CIA machinery. In turn, this reduced cluster provides electrons for assembly of cytosolic iron-sulfur cluster proteins. Positively controls H(2)O(2)-induced cell death.</text>
</comment>
<comment type="caution">
    <text evidence="9">Lacks conserved residue(s) required for the propagation of feature annotation.</text>
</comment>
<feature type="binding site" evidence="9">
    <location>
        <position position="167"/>
    </location>
    <ligand>
        <name>FMN</name>
        <dbReference type="ChEBI" id="CHEBI:58210"/>
    </ligand>
</feature>
<evidence type="ECO:0000313" key="13">
    <source>
        <dbReference type="EMBL" id="OTA22691.1"/>
    </source>
</evidence>
<keyword evidence="9" id="KW-0496">Mitochondrion</keyword>
<feature type="binding site" evidence="9">
    <location>
        <begin position="598"/>
        <end position="599"/>
    </location>
    <ligand>
        <name>NADP(+)</name>
        <dbReference type="ChEBI" id="CHEBI:58349"/>
    </ligand>
</feature>
<comment type="subcellular location">
    <subcellularLocation>
        <location evidence="9">Cytoplasm</location>
    </subcellularLocation>
    <subcellularLocation>
        <location evidence="9">Mitochondrion</location>
    </subcellularLocation>
    <text evidence="9">Relocalizes to mitochondria after H(2)O(2) exposure.</text>
</comment>
<feature type="binding site" evidence="9">
    <location>
        <begin position="449"/>
        <end position="452"/>
    </location>
    <ligand>
        <name>FAD</name>
        <dbReference type="ChEBI" id="CHEBI:57692"/>
    </ligand>
</feature>
<feature type="binding site" evidence="9">
    <location>
        <begin position="132"/>
        <end position="141"/>
    </location>
    <ligand>
        <name>FMN</name>
        <dbReference type="ChEBI" id="CHEBI:58210"/>
    </ligand>
</feature>
<comment type="cofactor">
    <cofactor evidence="2 9">
        <name>FAD</name>
        <dbReference type="ChEBI" id="CHEBI:57692"/>
    </cofactor>
</comment>
<dbReference type="EC" id="1.18.1.-" evidence="9"/>
<feature type="domain" description="FAD-binding FR-type" evidence="12">
    <location>
        <begin position="259"/>
        <end position="537"/>
    </location>
</feature>
<evidence type="ECO:0000256" key="1">
    <source>
        <dbReference type="ARBA" id="ARBA00001917"/>
    </source>
</evidence>
<evidence type="ECO:0000256" key="4">
    <source>
        <dbReference type="ARBA" id="ARBA00022630"/>
    </source>
</evidence>
<sequence>MVGRWQVQTTKSSYQQGHRNDDIDSTWKYHGVQPQLKPRTALILYGSETGNAQDVADEIGDLTARLHFDTTVLDFDSVSLRDIVKPTVLIFAVSTTGQGEFPQNARRFWKTLLSSGLKVGVLRKVKFASFGLGDSSYPRFNVAHRMLHGRLVHLGAQAFCDRGEGNEQHPEGHSATLRTWTVALKEKLLEVFPLDEGAQPIADDVFIEPRWKFEHALVGANGNGNHSNGVSPLIAQNDSGHSKEPSNRTSPSNDLLPVKASYTADILRNDRITASEHFQDVRVLDLRLKQPYLYNPGAVAVVHPKNFPQDVQEFIDLMSWQDVADKPIKLIRTAEDTPGTPPSPSPLRHLELASINLTIRWLLENVLDIMSIPRRSFFASLAHFAGTATEDEAYQKERLLELANPELIDELWDYTTRPKRTIVEVMMDFTTIKIPWQYVLNVLPMMKGRQFSIASGGKLKSDDEGSTKVQLLVAIADPPSPIIKWRRRHGVCTRYIITLEAGQQINIGLQQGYLDVKPSEVETPVMMIGPGTGLAPMRAMTWQRLAWAQELGVRQEGRKLEDDILIFGCRSEEADFFFKHEWDQLAKDERLNIFTAFSRDKANPRKYVQDRIRDEGEAVYRALVEKQGKVYVSGSSGSMPKGVREALVDVLVKYGREGMPREGAEGYLDDMEKAGRYKQETW</sequence>
<evidence type="ECO:0000256" key="8">
    <source>
        <dbReference type="ARBA" id="ARBA00023002"/>
    </source>
</evidence>
<dbReference type="GO" id="GO:0050661">
    <property type="term" value="F:NADP binding"/>
    <property type="evidence" value="ECO:0007669"/>
    <property type="project" value="UniProtKB-UniRule"/>
</dbReference>
<feature type="binding site" evidence="9">
    <location>
        <position position="532"/>
    </location>
    <ligand>
        <name>NADP(+)</name>
        <dbReference type="ChEBI" id="CHEBI:58349"/>
    </ligand>
</feature>
<dbReference type="InterPro" id="IPR017927">
    <property type="entry name" value="FAD-bd_FR_type"/>
</dbReference>
<comment type="catalytic activity">
    <reaction evidence="9">
        <text>2 oxidized [2Fe-2S]-[protein] + NADPH = 2 reduced [2Fe-2S]-[protein] + NADP(+) + H(+)</text>
        <dbReference type="Rhea" id="RHEA:67716"/>
        <dbReference type="Rhea" id="RHEA-COMP:17327"/>
        <dbReference type="Rhea" id="RHEA-COMP:17328"/>
        <dbReference type="ChEBI" id="CHEBI:15378"/>
        <dbReference type="ChEBI" id="CHEBI:33737"/>
        <dbReference type="ChEBI" id="CHEBI:33738"/>
        <dbReference type="ChEBI" id="CHEBI:57783"/>
        <dbReference type="ChEBI" id="CHEBI:58349"/>
    </reaction>
</comment>
<evidence type="ECO:0000256" key="3">
    <source>
        <dbReference type="ARBA" id="ARBA00022490"/>
    </source>
</evidence>
<dbReference type="EMBL" id="MUNK01000350">
    <property type="protein sequence ID" value="OTA22691.1"/>
    <property type="molecule type" value="Genomic_DNA"/>
</dbReference>
<proteinExistence type="inferred from homology"/>
<evidence type="ECO:0000259" key="12">
    <source>
        <dbReference type="PROSITE" id="PS51384"/>
    </source>
</evidence>
<dbReference type="GO" id="GO:0010181">
    <property type="term" value="F:FMN binding"/>
    <property type="evidence" value="ECO:0007669"/>
    <property type="project" value="UniProtKB-UniRule"/>
</dbReference>
<dbReference type="FunFam" id="3.40.50.80:FF:000030">
    <property type="entry name" value="NADPH-dependent diflavin oxidoreductase 1"/>
    <property type="match status" value="1"/>
</dbReference>
<dbReference type="GO" id="GO:0005739">
    <property type="term" value="C:mitochondrion"/>
    <property type="evidence" value="ECO:0007669"/>
    <property type="project" value="UniProtKB-SubCell"/>
</dbReference>
<dbReference type="InterPro" id="IPR029039">
    <property type="entry name" value="Flavoprotein-like_sf"/>
</dbReference>
<dbReference type="GO" id="GO:0016226">
    <property type="term" value="P:iron-sulfur cluster assembly"/>
    <property type="evidence" value="ECO:0007669"/>
    <property type="project" value="UniProtKB-UniRule"/>
</dbReference>
<dbReference type="Gene3D" id="3.40.50.360">
    <property type="match status" value="1"/>
</dbReference>
<evidence type="ECO:0000256" key="5">
    <source>
        <dbReference type="ARBA" id="ARBA00022643"/>
    </source>
</evidence>
<dbReference type="PANTHER" id="PTHR19384:SF10">
    <property type="entry name" value="NADPH-DEPENDENT DIFLAVIN OXIDOREDUCTASE 1"/>
    <property type="match status" value="1"/>
</dbReference>
<keyword evidence="4 9" id="KW-0285">Flavoprotein</keyword>
<dbReference type="Gene3D" id="3.40.50.80">
    <property type="entry name" value="Nucleotide-binding domain of ferredoxin-NADP reductase (FNR) module"/>
    <property type="match status" value="1"/>
</dbReference>
<comment type="similarity">
    <text evidence="9">In the C-terminal section; belongs to the flavoprotein pyridine nucleotide cytochrome reductase family.</text>
</comment>
<keyword evidence="5 9" id="KW-0288">FMN</keyword>
<dbReference type="GO" id="GO:0050660">
    <property type="term" value="F:flavin adenine dinucleotide binding"/>
    <property type="evidence" value="ECO:0007669"/>
    <property type="project" value="UniProtKB-UniRule"/>
</dbReference>
<comment type="caution">
    <text evidence="13">The sequence shown here is derived from an EMBL/GenBank/DDBJ whole genome shotgun (WGS) entry which is preliminary data.</text>
</comment>
<dbReference type="SUPFAM" id="SSF63380">
    <property type="entry name" value="Riboflavin synthase domain-like"/>
    <property type="match status" value="1"/>
</dbReference>
<protein>
    <recommendedName>
        <fullName evidence="9">NADPH-dependent diflavin oxidoreductase 1</fullName>
        <ecNumber evidence="9">1.18.1.-</ecNumber>
    </recommendedName>
    <alternativeName>
        <fullName evidence="9">NADPH-dependent FMN and FAD-containing oxidoreductase</fullName>
    </alternativeName>
</protein>
<dbReference type="Pfam" id="PF00258">
    <property type="entry name" value="Flavodoxin_1"/>
    <property type="match status" value="1"/>
</dbReference>
<accession>A0A1Z5SPN2</accession>